<dbReference type="PANTHER" id="PTHR24249">
    <property type="entry name" value="HISTAMINE RECEPTOR-RELATED G-PROTEIN COUPLED RECEPTOR"/>
    <property type="match status" value="1"/>
</dbReference>
<comment type="similarity">
    <text evidence="9">Belongs to the G-protein coupled receptor 1 family.</text>
</comment>
<dbReference type="Proteomes" id="UP000261640">
    <property type="component" value="Unplaced"/>
</dbReference>
<keyword evidence="7 9" id="KW-0675">Receptor</keyword>
<dbReference type="InParanoid" id="A0A3Q3MQ70"/>
<evidence type="ECO:0000256" key="10">
    <source>
        <dbReference type="SAM" id="Phobius"/>
    </source>
</evidence>
<dbReference type="SUPFAM" id="SSF81321">
    <property type="entry name" value="Family A G protein-coupled receptor-like"/>
    <property type="match status" value="1"/>
</dbReference>
<feature type="transmembrane region" description="Helical" evidence="10">
    <location>
        <begin position="256"/>
        <end position="275"/>
    </location>
</feature>
<keyword evidence="4 10" id="KW-1133">Transmembrane helix</keyword>
<dbReference type="Gene3D" id="1.20.1070.10">
    <property type="entry name" value="Rhodopsin 7-helix transmembrane proteins"/>
    <property type="match status" value="2"/>
</dbReference>
<dbReference type="Pfam" id="PF00001">
    <property type="entry name" value="7tm_1"/>
    <property type="match status" value="2"/>
</dbReference>
<dbReference type="PANTHER" id="PTHR24249:SF381">
    <property type="entry name" value="TRACE AMINE ASSOCIATED RECEPTOR 19P-RELATED"/>
    <property type="match status" value="1"/>
</dbReference>
<accession>A0A3Q3MQ70</accession>
<evidence type="ECO:0000256" key="7">
    <source>
        <dbReference type="ARBA" id="ARBA00023170"/>
    </source>
</evidence>
<feature type="transmembrane region" description="Helical" evidence="10">
    <location>
        <begin position="72"/>
        <end position="89"/>
    </location>
</feature>
<dbReference type="InterPro" id="IPR000276">
    <property type="entry name" value="GPCR_Rhodpsn"/>
</dbReference>
<dbReference type="PROSITE" id="PS00237">
    <property type="entry name" value="G_PROTEIN_RECEP_F1_1"/>
    <property type="match status" value="1"/>
</dbReference>
<evidence type="ECO:0000313" key="12">
    <source>
        <dbReference type="Ensembl" id="ENSMAMP00000024946.2"/>
    </source>
</evidence>
<evidence type="ECO:0000256" key="2">
    <source>
        <dbReference type="ARBA" id="ARBA00022475"/>
    </source>
</evidence>
<feature type="transmembrane region" description="Helical" evidence="10">
    <location>
        <begin position="109"/>
        <end position="130"/>
    </location>
</feature>
<reference evidence="12" key="1">
    <citation type="submission" date="2025-08" db="UniProtKB">
        <authorList>
            <consortium name="Ensembl"/>
        </authorList>
    </citation>
    <scope>IDENTIFICATION</scope>
</reference>
<dbReference type="Ensembl" id="ENSMAMT00000025588.2">
    <property type="protein sequence ID" value="ENSMAMP00000024946.2"/>
    <property type="gene ID" value="ENSMAMG00000016748.2"/>
</dbReference>
<feature type="domain" description="G-protein coupled receptors family 1 profile" evidence="11">
    <location>
        <begin position="52"/>
        <end position="272"/>
    </location>
</feature>
<dbReference type="AlphaFoldDB" id="A0A3Q3MQ70"/>
<protein>
    <recommendedName>
        <fullName evidence="11">G-protein coupled receptors family 1 profile domain-containing protein</fullName>
    </recommendedName>
</protein>
<evidence type="ECO:0000256" key="8">
    <source>
        <dbReference type="ARBA" id="ARBA00023224"/>
    </source>
</evidence>
<evidence type="ECO:0000259" key="11">
    <source>
        <dbReference type="PROSITE" id="PS50262"/>
    </source>
</evidence>
<dbReference type="PRINTS" id="PR00237">
    <property type="entry name" value="GPCRRHODOPSN"/>
</dbReference>
<evidence type="ECO:0000256" key="1">
    <source>
        <dbReference type="ARBA" id="ARBA00004651"/>
    </source>
</evidence>
<dbReference type="InterPro" id="IPR050569">
    <property type="entry name" value="TAAR"/>
</dbReference>
<organism evidence="12 13">
    <name type="scientific">Mastacembelus armatus</name>
    <name type="common">zig-zag eel</name>
    <dbReference type="NCBI Taxonomy" id="205130"/>
    <lineage>
        <taxon>Eukaryota</taxon>
        <taxon>Metazoa</taxon>
        <taxon>Chordata</taxon>
        <taxon>Craniata</taxon>
        <taxon>Vertebrata</taxon>
        <taxon>Euteleostomi</taxon>
        <taxon>Actinopterygii</taxon>
        <taxon>Neopterygii</taxon>
        <taxon>Teleostei</taxon>
        <taxon>Neoteleostei</taxon>
        <taxon>Acanthomorphata</taxon>
        <taxon>Anabantaria</taxon>
        <taxon>Synbranchiformes</taxon>
        <taxon>Mastacembelidae</taxon>
        <taxon>Mastacembelus</taxon>
    </lineage>
</organism>
<reference evidence="12" key="2">
    <citation type="submission" date="2025-09" db="UniProtKB">
        <authorList>
            <consortium name="Ensembl"/>
        </authorList>
    </citation>
    <scope>IDENTIFICATION</scope>
</reference>
<evidence type="ECO:0000256" key="6">
    <source>
        <dbReference type="ARBA" id="ARBA00023136"/>
    </source>
</evidence>
<keyword evidence="5 9" id="KW-0297">G-protein coupled receptor</keyword>
<keyword evidence="6 10" id="KW-0472">Membrane</keyword>
<keyword evidence="2" id="KW-1003">Cell membrane</keyword>
<name>A0A3Q3MQ70_9TELE</name>
<keyword evidence="3 9" id="KW-0812">Transmembrane</keyword>
<evidence type="ECO:0000256" key="4">
    <source>
        <dbReference type="ARBA" id="ARBA00022989"/>
    </source>
</evidence>
<keyword evidence="8 9" id="KW-0807">Transducer</keyword>
<evidence type="ECO:0000256" key="5">
    <source>
        <dbReference type="ARBA" id="ARBA00023040"/>
    </source>
</evidence>
<dbReference type="PROSITE" id="PS50262">
    <property type="entry name" value="G_PROTEIN_RECEP_F1_2"/>
    <property type="match status" value="1"/>
</dbReference>
<comment type="subcellular location">
    <subcellularLocation>
        <location evidence="1">Cell membrane</location>
        <topology evidence="1">Multi-pass membrane protein</topology>
    </subcellularLocation>
</comment>
<evidence type="ECO:0000313" key="13">
    <source>
        <dbReference type="Proteomes" id="UP000261640"/>
    </source>
</evidence>
<keyword evidence="13" id="KW-1185">Reference proteome</keyword>
<dbReference type="GO" id="GO:0005886">
    <property type="term" value="C:plasma membrane"/>
    <property type="evidence" value="ECO:0007669"/>
    <property type="project" value="UniProtKB-SubCell"/>
</dbReference>
<dbReference type="GO" id="GO:0001594">
    <property type="term" value="F:trace-amine receptor activity"/>
    <property type="evidence" value="ECO:0007669"/>
    <property type="project" value="TreeGrafter"/>
</dbReference>
<proteinExistence type="inferred from homology"/>
<dbReference type="InterPro" id="IPR017452">
    <property type="entry name" value="GPCR_Rhodpsn_7TM"/>
</dbReference>
<evidence type="ECO:0000256" key="3">
    <source>
        <dbReference type="ARBA" id="ARBA00022692"/>
    </source>
</evidence>
<dbReference type="GeneTree" id="ENSGT01050000244823"/>
<feature type="transmembrane region" description="Helical" evidence="10">
    <location>
        <begin position="224"/>
        <end position="244"/>
    </location>
</feature>
<evidence type="ECO:0000256" key="9">
    <source>
        <dbReference type="RuleBase" id="RU000688"/>
    </source>
</evidence>
<sequence>HIWICPPAFPVLHLRADRGSEPARHHLSLPLQAQTNFSLMFRVFADAAVNRCCVVPLTLLFPCRQLHTPTNLLLLSLAVSDFLLGLVVTPLEVLRHTSCWFQGDLMCSLYNYVSCVIDLASVLNLVLISVDRYVAICCPLHYPTRVTLRRTLICVCLCWLWSGIIPAPESVSSSSTWFQEQLTQVFVVAVSQVRAMRSHVTAVTLQRSGTVKTKKSELKAARTLGVVVAVFLLCYCPYHCLFFVKDSPVSALPSALAVFMLCLKPFLNPLIYALFYPWFRKAARLIVTVQLLQPGSCHTNML</sequence>